<dbReference type="EMBL" id="AE002098">
    <property type="protein sequence ID" value="AAF41258.1"/>
    <property type="molecule type" value="Genomic_DNA"/>
</dbReference>
<keyword evidence="2" id="KW-1185">Reference proteome</keyword>
<dbReference type="HOGENOM" id="CLU_2992025_0_0_4"/>
<name>Q9JZY5_NEIMB</name>
<reference evidence="1 2" key="1">
    <citation type="journal article" date="2000" name="Science">
        <title>Complete genome sequence of Neisseria meningitidis serogroup B strain MC58.</title>
        <authorList>
            <person name="Tettelin H."/>
            <person name="Saunders N.J."/>
            <person name="Heidelberg J."/>
            <person name="Jeffries A.C."/>
            <person name="Nelson K.E."/>
            <person name="Eisen J.A."/>
            <person name="Ketchum K.A."/>
            <person name="Hood D.W."/>
            <person name="Peden J.F."/>
            <person name="Dodson R.J."/>
            <person name="Nelson W.C."/>
            <person name="Gwinn M.L."/>
            <person name="DeBoy R."/>
            <person name="Peterson J.D."/>
            <person name="Hickey E.K."/>
            <person name="Haft D.H."/>
            <person name="Salzberg S.L."/>
            <person name="White O."/>
            <person name="Fleischmann R.D."/>
            <person name="Dougherty B.A."/>
            <person name="Mason T."/>
            <person name="Ciecko A."/>
            <person name="Parksey D.S."/>
            <person name="Blair E."/>
            <person name="Cittone H."/>
            <person name="Clark E.B."/>
            <person name="Cotton M.D."/>
            <person name="Utterback T.R."/>
            <person name="Khouri H."/>
            <person name="Qin H."/>
            <person name="Vamathevan J."/>
            <person name="Gill J."/>
            <person name="Scarlato V."/>
            <person name="Masignani V."/>
            <person name="Pizza M."/>
            <person name="Grandi G."/>
            <person name="Sun L."/>
            <person name="Smith H.O."/>
            <person name="Fraser C.M."/>
            <person name="Moxon E.R."/>
            <person name="Rappuoli R."/>
            <person name="Venter J.C."/>
        </authorList>
    </citation>
    <scope>NUCLEOTIDE SEQUENCE [LARGE SCALE GENOMIC DNA]</scope>
    <source>
        <strain evidence="2">ATCC BAA-335 / MC58</strain>
    </source>
</reference>
<protein>
    <submittedName>
        <fullName evidence="1">Uncharacterized protein</fullName>
    </submittedName>
</protein>
<dbReference type="STRING" id="122586.NMB0847"/>
<sequence>MPEPLHVLVIPSWYPQSEQDVDGIFFKIRHWHCRGKASKPPCLHRCSATCGKKQQAS</sequence>
<proteinExistence type="predicted"/>
<evidence type="ECO:0000313" key="2">
    <source>
        <dbReference type="Proteomes" id="UP000000425"/>
    </source>
</evidence>
<dbReference type="AlphaFoldDB" id="Q9JZY5"/>
<dbReference type="InParanoid" id="Q9JZY5"/>
<accession>Q9JZY5</accession>
<evidence type="ECO:0000313" key="1">
    <source>
        <dbReference type="EMBL" id="AAF41258.1"/>
    </source>
</evidence>
<dbReference type="KEGG" id="nme:NMB0847"/>
<gene>
    <name evidence="1" type="ordered locus">NMB0847</name>
</gene>
<dbReference type="PIR" id="D81152">
    <property type="entry name" value="D81152"/>
</dbReference>
<dbReference type="PaxDb" id="122586-NMB0847"/>
<organism evidence="1 2">
    <name type="scientific">Neisseria meningitidis serogroup B (strain ATCC BAA-335 / MC58)</name>
    <dbReference type="NCBI Taxonomy" id="122586"/>
    <lineage>
        <taxon>Bacteria</taxon>
        <taxon>Pseudomonadati</taxon>
        <taxon>Pseudomonadota</taxon>
        <taxon>Betaproteobacteria</taxon>
        <taxon>Neisseriales</taxon>
        <taxon>Neisseriaceae</taxon>
        <taxon>Neisseria</taxon>
    </lineage>
</organism>
<dbReference type="Proteomes" id="UP000000425">
    <property type="component" value="Chromosome"/>
</dbReference>